<evidence type="ECO:0000256" key="1">
    <source>
        <dbReference type="ARBA" id="ARBA00012528"/>
    </source>
</evidence>
<dbReference type="SMART" id="SM00267">
    <property type="entry name" value="GGDEF"/>
    <property type="match status" value="1"/>
</dbReference>
<dbReference type="EC" id="2.7.7.65" evidence="1"/>
<dbReference type="CDD" id="cd01949">
    <property type="entry name" value="GGDEF"/>
    <property type="match status" value="1"/>
</dbReference>
<gene>
    <name evidence="4" type="ORF">SAMN06295970_1402</name>
</gene>
<reference evidence="4 5" key="1">
    <citation type="submission" date="2017-05" db="EMBL/GenBank/DDBJ databases">
        <authorList>
            <person name="Varghese N."/>
            <person name="Submissions S."/>
        </authorList>
    </citation>
    <scope>NUCLEOTIDE SEQUENCE [LARGE SCALE GENOMIC DNA]</scope>
    <source>
        <strain evidence="4 5">DSM 26001</strain>
    </source>
</reference>
<comment type="caution">
    <text evidence="4">The sequence shown here is derived from an EMBL/GenBank/DDBJ whole genome shotgun (WGS) entry which is preliminary data.</text>
</comment>
<dbReference type="NCBIfam" id="TIGR00254">
    <property type="entry name" value="GGDEF"/>
    <property type="match status" value="1"/>
</dbReference>
<keyword evidence="5" id="KW-1185">Reference proteome</keyword>
<dbReference type="Proteomes" id="UP001158049">
    <property type="component" value="Unassembled WGS sequence"/>
</dbReference>
<dbReference type="EMBL" id="FXUL01000040">
    <property type="protein sequence ID" value="SMP80928.1"/>
    <property type="molecule type" value="Genomic_DNA"/>
</dbReference>
<evidence type="ECO:0000313" key="4">
    <source>
        <dbReference type="EMBL" id="SMP80928.1"/>
    </source>
</evidence>
<dbReference type="InterPro" id="IPR029787">
    <property type="entry name" value="Nucleotide_cyclase"/>
</dbReference>
<name>A0ABY1QV68_9BURK</name>
<sequence>MPASPLPARWPTSYSNPGNPASASRAVVAGRLGLDAAAISDVLKKLASEAPAMEELFDITLLRQSEAASILARAKELLVTQQVHEIREMEARAQRDALTGAHNRRHFEEVVRREFELSNRHGWPLTVALLDIDHFKSVNDTYGHQAGDMVLIAMVRMIMKELRQEDLFARFGGEEFALVLPGTSLASAGKLLLRLKSVVSGLMVRYEQRLITVTASFGMASHGDGAHRFETPDAFVKAADDALYAAKHAGRDRVAGHNADGPGFVLHQ</sequence>
<dbReference type="InterPro" id="IPR000160">
    <property type="entry name" value="GGDEF_dom"/>
</dbReference>
<dbReference type="SUPFAM" id="SSF55073">
    <property type="entry name" value="Nucleotide cyclase"/>
    <property type="match status" value="1"/>
</dbReference>
<proteinExistence type="predicted"/>
<dbReference type="InterPro" id="IPR043128">
    <property type="entry name" value="Rev_trsase/Diguanyl_cyclase"/>
</dbReference>
<evidence type="ECO:0000256" key="2">
    <source>
        <dbReference type="SAM" id="MobiDB-lite"/>
    </source>
</evidence>
<dbReference type="PANTHER" id="PTHR45138:SF24">
    <property type="entry name" value="DIGUANYLATE CYCLASE DGCC-RELATED"/>
    <property type="match status" value="1"/>
</dbReference>
<organism evidence="4 5">
    <name type="scientific">Noviherbaspirillum suwonense</name>
    <dbReference type="NCBI Taxonomy" id="1224511"/>
    <lineage>
        <taxon>Bacteria</taxon>
        <taxon>Pseudomonadati</taxon>
        <taxon>Pseudomonadota</taxon>
        <taxon>Betaproteobacteria</taxon>
        <taxon>Burkholderiales</taxon>
        <taxon>Oxalobacteraceae</taxon>
        <taxon>Noviherbaspirillum</taxon>
    </lineage>
</organism>
<feature type="domain" description="GGDEF" evidence="3">
    <location>
        <begin position="123"/>
        <end position="259"/>
    </location>
</feature>
<feature type="compositionally biased region" description="Polar residues" evidence="2">
    <location>
        <begin position="12"/>
        <end position="22"/>
    </location>
</feature>
<dbReference type="Pfam" id="PF00990">
    <property type="entry name" value="GGDEF"/>
    <property type="match status" value="1"/>
</dbReference>
<evidence type="ECO:0000259" key="3">
    <source>
        <dbReference type="PROSITE" id="PS50887"/>
    </source>
</evidence>
<dbReference type="PROSITE" id="PS50887">
    <property type="entry name" value="GGDEF"/>
    <property type="match status" value="1"/>
</dbReference>
<dbReference type="InterPro" id="IPR050469">
    <property type="entry name" value="Diguanylate_Cyclase"/>
</dbReference>
<dbReference type="PANTHER" id="PTHR45138">
    <property type="entry name" value="REGULATORY COMPONENTS OF SENSORY TRANSDUCTION SYSTEM"/>
    <property type="match status" value="1"/>
</dbReference>
<evidence type="ECO:0000313" key="5">
    <source>
        <dbReference type="Proteomes" id="UP001158049"/>
    </source>
</evidence>
<dbReference type="Gene3D" id="3.30.70.270">
    <property type="match status" value="1"/>
</dbReference>
<protein>
    <recommendedName>
        <fullName evidence="1">diguanylate cyclase</fullName>
        <ecNumber evidence="1">2.7.7.65</ecNumber>
    </recommendedName>
</protein>
<accession>A0ABY1QV68</accession>
<feature type="region of interest" description="Disordered" evidence="2">
    <location>
        <begin position="1"/>
        <end position="22"/>
    </location>
</feature>